<dbReference type="InterPro" id="IPR008334">
    <property type="entry name" value="5'-Nucleotdase_C"/>
</dbReference>
<dbReference type="Gene3D" id="3.90.780.10">
    <property type="entry name" value="5'-Nucleotidase, C-terminal domain"/>
    <property type="match status" value="2"/>
</dbReference>
<dbReference type="CDD" id="cd04486">
    <property type="entry name" value="YhcR_OBF_like"/>
    <property type="match status" value="1"/>
</dbReference>
<dbReference type="PRINTS" id="PR01607">
    <property type="entry name" value="APYRASEFAMLY"/>
</dbReference>
<name>A0ABS5U3C3_9CELL</name>
<dbReference type="CDD" id="cd10283">
    <property type="entry name" value="MnuA_DNase1-like"/>
    <property type="match status" value="1"/>
</dbReference>
<keyword evidence="5" id="KW-0255">Endonuclease</keyword>
<evidence type="ECO:0000256" key="3">
    <source>
        <dbReference type="SAM" id="SignalP"/>
    </source>
</evidence>
<dbReference type="SUPFAM" id="SSF56300">
    <property type="entry name" value="Metallo-dependent phosphatases"/>
    <property type="match status" value="2"/>
</dbReference>
<comment type="caution">
    <text evidence="5">The sequence shown here is derived from an EMBL/GenBank/DDBJ whole genome shotgun (WGS) entry which is preliminary data.</text>
</comment>
<dbReference type="SUPFAM" id="SSF56219">
    <property type="entry name" value="DNase I-like"/>
    <property type="match status" value="1"/>
</dbReference>
<organism evidence="5 6">
    <name type="scientific">Cellulomonas fulva</name>
    <dbReference type="NCBI Taxonomy" id="2835530"/>
    <lineage>
        <taxon>Bacteria</taxon>
        <taxon>Bacillati</taxon>
        <taxon>Actinomycetota</taxon>
        <taxon>Actinomycetes</taxon>
        <taxon>Micrococcales</taxon>
        <taxon>Cellulomonadaceae</taxon>
        <taxon>Cellulomonas</taxon>
    </lineage>
</organism>
<feature type="domain" description="LTD" evidence="4">
    <location>
        <begin position="27"/>
        <end position="162"/>
    </location>
</feature>
<feature type="region of interest" description="Disordered" evidence="2">
    <location>
        <begin position="191"/>
        <end position="216"/>
    </location>
</feature>
<dbReference type="InterPro" id="IPR036415">
    <property type="entry name" value="Lamin_tail_dom_sf"/>
</dbReference>
<evidence type="ECO:0000313" key="6">
    <source>
        <dbReference type="Proteomes" id="UP000722125"/>
    </source>
</evidence>
<feature type="region of interest" description="Disordered" evidence="2">
    <location>
        <begin position="672"/>
        <end position="691"/>
    </location>
</feature>
<sequence length="2392" mass="244283">MRAGTRSITGGLAALAVALTGSVVTAASASAGVSTTTPVIIDEVYGGGGNSGAPFNRDFVELYNPGGEPVSLAGWSVQYASATGSSWSNTTPLSGSIAAGGSVLVGGASGSTGAAITVDVDGGIAMGAGAGKVALVSSTTPLTCASGCDSAATVVDLVGFGATASSYAGTGPALGASNTTSVARTAHAHTADNAADFTGGTPTPLGGGLVAPEEPVDPEDPVTIAEIQGTGDESPLVGATVTTTGVVTAAYPTGGRGGYAIQTAGTGGALGERTASDAVFVYSPSTVASVEIGDVVQVTGAVSERFGQTQLTVTSAAGLEVLDETGSVEPLTGAWPATADAREAIESMLFLPTGDLTVSNTYSTNLYGEVGLATGTQPLLQWTEVADAQDTAAIQAVKDDNAARGVVLDDGATTNFLSTANQSLEPSYVSLTEPVRVGAAVTFDEPVVVTYLNDTWKLDPTGPVSGTAGSPVSFENTRTAAPEAVGGDVTVASFNVLNYFTTLGTDSASCVAYKDRTGDGVTVDEGCNQRGAWDAQDLARQQDKIVAAINALDADVVGLLEIENSLKVDGVPDEALATLVGALNTAAGETRWAYVPSSGELPVVGEQDVITNAIIYQPAAVERRGPSRALGTLSTGSEPFGNAREPIAQAFEPVAGGEPLLVVVNHFKSKGSAGPLPGDEDAKDGQGASNASRVAQATALRDWVPTIQGGVDSVALVGDFNSYTQEDPLQVLYAAGYADATEELAPGEYSYSFSGLAGSLDHVLLNEAALDRATGADVWEINSPESIALEYSRYNYHGALYYAPDPYRSSDHDPVVVGLAAGGDAPETVDLTFLNINDFHGRIDANTVRFAGTVEQQRAAATGPVAFLSAGDNIGASLFASATQDDQPTIDVLNALDLSASAVGNHEFDKGFADLRDRVIGAEGDENAGWDYLGANVYQEGTTTPVLPEYALLDMDGVTVGVIGAITQETPSLVTPAGIEGLEFGDPVEAVNRVAAQLTDGDAANGEADVIVAEYHEGAGAGTPDGATLQEEIDAGGAFASIVEDTSAAVDVIFTGHTHKQYAWDAPVPGVEGATRPVLQTGSYGEFVGKVVLTYDPAADEVVAHSAANVARTTASDTSLVATYPRVAEVKSIVDEALAYAAEVGGQPVGSVTADITTAFTGGSYVDGKYVGSAPGTTTGRDDRASESTLGNLVANSLRETLADEARGGADIGVVNPGGLRGELLYARSGAETQDGVVTYAEANAVLPFVNNLWTTTLTGDQVVTMLEQQWQTNPDGTVPSRPYLQLGLSDNVSYTYDPAAGQGEHITSVTIDGEPLDPEAEYRIGTFSFLATGGDNFRVFTDGEDTRDSGLVDRDAWIAYLQANPELTPDFARHAVAVTDLPATVEAGAELTFGVSKLDLTSLGSPANTELDVRLDGASIGTATVTSGAATVTVTVPAQTSAGGHVLTLVAEPSGTTVTVPLVVEAGNGGQVDLTFLNINDFHGRIDANTVRFAGTVEQQRAAATGPVAFLSAGDNIGASLFASATQDDQPTIDVLNALDLSASAVGNHEFDKGFADLRDRVIGAEGDENAGWDYLGANVYQEGTTTPVLPEYALLDMDGVTVGVIGAITQETPSLVTPAGIEGLEFGDPVEAVNRVAAQLTDGDAANGEADVIVAEYHEGAGAGTPDGATLEEEIDAGGAFASIVEDTSAAVDAIFTGHTHKQYAWSAPVPGEDGATRPVLQTGSYGEFVGKVVLTYDVASDEVVAHTETNVARTTTADADLVAQFERVAEVKSIVDEALAYAAEVGGQPVGSVTADITTAFTGGSYVDGKYVGSAPGTTTGRDDRASESTLGNLVANSLRETLADEARGGADIGVVNPGGLRGELLYARSGAETQDGVVTYAEANAVLPFVNNLWTTTLTGDQVVTMLEQQWQTNPDGTVPSRPYLQLGLSDNVSYTYDPAAGQGEHITSVTIDGEPLDPEAEYRIGTFSFLATGGDNFRVFTEGADARDSGLIDRDAWIAYLQSHDDLAPDFARHAVAVTDQPSEVFAGDAVTFDVSRLDLTSLGSPRNTSLDIRLDGESIGGATVTDGAATVAVVVPGDVTPGEHELTLVAAPSGTAVRIPLTVKATMPTTTTLTLMGERVVGSTQVLTARIDTAGVAGTVTFLDGALWLDTVPVRFGTATTSVQLSAGTHQLRAVFQPTLGQWGASTGTLTTTIARSSSTTSVTLTPGTVRYGAAVTARVVVTGASATPSGTVQLRADGRLVATGTLVGSGKAARATIALPRTLAAGEHTLTATFTGSSQVAGSSGTATLTVVKARSKVSLTTARWSVKKGSRPEVTVAVAGQPGAPEPTGKVTLTAGGTRLVGTLKDGAVTFTLPRVTSTVTVQATYGGDAGYTAASASRRLTVR</sequence>
<dbReference type="Pfam" id="PF02872">
    <property type="entry name" value="5_nucleotid_C"/>
    <property type="match status" value="2"/>
</dbReference>
<dbReference type="InterPro" id="IPR029052">
    <property type="entry name" value="Metallo-depent_PP-like"/>
</dbReference>
<evidence type="ECO:0000313" key="5">
    <source>
        <dbReference type="EMBL" id="MBT0995871.1"/>
    </source>
</evidence>
<feature type="compositionally biased region" description="Low complexity" evidence="2">
    <location>
        <begin position="191"/>
        <end position="204"/>
    </location>
</feature>
<dbReference type="InterPro" id="IPR032109">
    <property type="entry name" value="Big_3_5"/>
</dbReference>
<dbReference type="Pfam" id="PF00932">
    <property type="entry name" value="LTD"/>
    <property type="match status" value="1"/>
</dbReference>
<protein>
    <submittedName>
        <fullName evidence="5">ExeM/NucH family extracellular endonuclease</fullName>
    </submittedName>
</protein>
<dbReference type="GO" id="GO:0004519">
    <property type="term" value="F:endonuclease activity"/>
    <property type="evidence" value="ECO:0007669"/>
    <property type="project" value="UniProtKB-KW"/>
</dbReference>
<dbReference type="PROSITE" id="PS51841">
    <property type="entry name" value="LTD"/>
    <property type="match status" value="1"/>
</dbReference>
<dbReference type="Pfam" id="PF16640">
    <property type="entry name" value="Big_3_5"/>
    <property type="match status" value="1"/>
</dbReference>
<feature type="chain" id="PRO_5045521511" evidence="3">
    <location>
        <begin position="27"/>
        <end position="2392"/>
    </location>
</feature>
<keyword evidence="1 3" id="KW-0732">Signal</keyword>
<dbReference type="PANTHER" id="PTHR11575:SF24">
    <property type="entry name" value="5'-NUCLEOTIDASE"/>
    <property type="match status" value="1"/>
</dbReference>
<dbReference type="Gene3D" id="3.60.21.10">
    <property type="match status" value="2"/>
</dbReference>
<evidence type="ECO:0000256" key="2">
    <source>
        <dbReference type="SAM" id="MobiDB-lite"/>
    </source>
</evidence>
<dbReference type="InterPro" id="IPR013783">
    <property type="entry name" value="Ig-like_fold"/>
</dbReference>
<dbReference type="PANTHER" id="PTHR11575">
    <property type="entry name" value="5'-NUCLEOTIDASE-RELATED"/>
    <property type="match status" value="1"/>
</dbReference>
<dbReference type="EMBL" id="JAHBOH010000002">
    <property type="protein sequence ID" value="MBT0995871.1"/>
    <property type="molecule type" value="Genomic_DNA"/>
</dbReference>
<dbReference type="InterPro" id="IPR006179">
    <property type="entry name" value="5_nucleotidase/apyrase"/>
</dbReference>
<dbReference type="Gene3D" id="2.60.40.1260">
    <property type="entry name" value="Lamin Tail domain"/>
    <property type="match status" value="1"/>
</dbReference>
<feature type="signal peptide" evidence="3">
    <location>
        <begin position="1"/>
        <end position="26"/>
    </location>
</feature>
<evidence type="ECO:0000259" key="4">
    <source>
        <dbReference type="PROSITE" id="PS51841"/>
    </source>
</evidence>
<accession>A0ABS5U3C3</accession>
<dbReference type="InterPro" id="IPR036691">
    <property type="entry name" value="Endo/exonu/phosph_ase_sf"/>
</dbReference>
<dbReference type="InterPro" id="IPR001322">
    <property type="entry name" value="Lamin_tail_dom"/>
</dbReference>
<dbReference type="InterPro" id="IPR036907">
    <property type="entry name" value="5'-Nucleotdase_C_sf"/>
</dbReference>
<gene>
    <name evidence="5" type="ORF">KIN34_16445</name>
</gene>
<evidence type="ECO:0000256" key="1">
    <source>
        <dbReference type="ARBA" id="ARBA00022729"/>
    </source>
</evidence>
<dbReference type="SUPFAM" id="SSF55816">
    <property type="entry name" value="5'-nucleotidase (syn. UDP-sugar hydrolase), C-terminal domain"/>
    <property type="match status" value="2"/>
</dbReference>
<keyword evidence="5" id="KW-0378">Hydrolase</keyword>
<keyword evidence="5" id="KW-0540">Nuclease</keyword>
<dbReference type="InterPro" id="IPR004843">
    <property type="entry name" value="Calcineurin-like_PHP"/>
</dbReference>
<dbReference type="Gene3D" id="3.60.10.10">
    <property type="entry name" value="Endonuclease/exonuclease/phosphatase"/>
    <property type="match status" value="1"/>
</dbReference>
<dbReference type="SUPFAM" id="SSF74853">
    <property type="entry name" value="Lamin A/C globular tail domain"/>
    <property type="match status" value="1"/>
</dbReference>
<dbReference type="InterPro" id="IPR047971">
    <property type="entry name" value="ExeM-like"/>
</dbReference>
<keyword evidence="6" id="KW-1185">Reference proteome</keyword>
<dbReference type="Gene3D" id="2.60.40.10">
    <property type="entry name" value="Immunoglobulins"/>
    <property type="match status" value="3"/>
</dbReference>
<dbReference type="Proteomes" id="UP000722125">
    <property type="component" value="Unassembled WGS sequence"/>
</dbReference>
<dbReference type="NCBIfam" id="NF033681">
    <property type="entry name" value="ExeM_NucH_DNase"/>
    <property type="match status" value="1"/>
</dbReference>
<proteinExistence type="predicted"/>
<reference evidence="5 6" key="1">
    <citation type="submission" date="2021-05" db="EMBL/GenBank/DDBJ databases">
        <title>Description of Cellulomonas sp. DKR-3 sp. nov.</title>
        <authorList>
            <person name="Dahal R.H."/>
            <person name="Chaudhary D.K."/>
        </authorList>
    </citation>
    <scope>NUCLEOTIDE SEQUENCE [LARGE SCALE GENOMIC DNA]</scope>
    <source>
        <strain evidence="5 6">DKR-3</strain>
    </source>
</reference>
<dbReference type="Pfam" id="PF00149">
    <property type="entry name" value="Metallophos"/>
    <property type="match status" value="2"/>
</dbReference>